<dbReference type="InterPro" id="IPR048048">
    <property type="entry name" value="BldC-like"/>
</dbReference>
<dbReference type="Gene3D" id="1.10.1660.10">
    <property type="match status" value="1"/>
</dbReference>
<evidence type="ECO:0000313" key="2">
    <source>
        <dbReference type="EMBL" id="KZM36208.1"/>
    </source>
</evidence>
<feature type="domain" description="Helix-turn-helix" evidence="1">
    <location>
        <begin position="10"/>
        <end position="55"/>
    </location>
</feature>
<dbReference type="Proteomes" id="UP000076447">
    <property type="component" value="Unassembled WGS sequence"/>
</dbReference>
<sequence length="72" mass="7935">MDRPERPHQLMTPAEVALVFRVGPQTVSRWESRGRLSAIRTLGGQRRYYRAEIEAIVGGPVVVPDPTPPAAA</sequence>
<accession>A0A161YIW0</accession>
<protein>
    <submittedName>
        <fullName evidence="2">Helix-turn-helix domain protein</fullName>
    </submittedName>
</protein>
<dbReference type="Pfam" id="PF12728">
    <property type="entry name" value="HTH_17"/>
    <property type="match status" value="1"/>
</dbReference>
<proteinExistence type="predicted"/>
<dbReference type="EMBL" id="LRIE01000057">
    <property type="protein sequence ID" value="KZM36208.1"/>
    <property type="molecule type" value="Genomic_DNA"/>
</dbReference>
<evidence type="ECO:0000313" key="3">
    <source>
        <dbReference type="Proteomes" id="UP000076447"/>
    </source>
</evidence>
<dbReference type="PATRIC" id="fig|43678.3.peg.1137"/>
<evidence type="ECO:0000259" key="1">
    <source>
        <dbReference type="Pfam" id="PF12728"/>
    </source>
</evidence>
<reference evidence="2 3" key="1">
    <citation type="submission" date="2016-01" db="EMBL/GenBank/DDBJ databases">
        <title>Genome sequence of Oerskovia enterophila VJag, an agar and cellulose degrading bacterium.</title>
        <authorList>
            <person name="Poehlein A."/>
            <person name="Jag V."/>
            <person name="Bengelsdorf F."/>
            <person name="Duerre P."/>
            <person name="Daniel R."/>
        </authorList>
    </citation>
    <scope>NUCLEOTIDE SEQUENCE [LARGE SCALE GENOMIC DNA]</scope>
    <source>
        <strain evidence="2 3">VJag</strain>
    </source>
</reference>
<dbReference type="AlphaFoldDB" id="A0A161YIW0"/>
<gene>
    <name evidence="2" type="ORF">OJAG_10870</name>
</gene>
<dbReference type="OrthoDB" id="3393149at2"/>
<organism evidence="2 3">
    <name type="scientific">Oerskovia enterophila</name>
    <dbReference type="NCBI Taxonomy" id="43678"/>
    <lineage>
        <taxon>Bacteria</taxon>
        <taxon>Bacillati</taxon>
        <taxon>Actinomycetota</taxon>
        <taxon>Actinomycetes</taxon>
        <taxon>Micrococcales</taxon>
        <taxon>Cellulomonadaceae</taxon>
        <taxon>Oerskovia</taxon>
    </lineage>
</organism>
<dbReference type="NCBIfam" id="NF033787">
    <property type="entry name" value="HTH_BldC"/>
    <property type="match status" value="1"/>
</dbReference>
<dbReference type="STRING" id="43678.OJAG_10870"/>
<comment type="caution">
    <text evidence="2">The sequence shown here is derived from an EMBL/GenBank/DDBJ whole genome shotgun (WGS) entry which is preliminary data.</text>
</comment>
<dbReference type="SUPFAM" id="SSF46955">
    <property type="entry name" value="Putative DNA-binding domain"/>
    <property type="match status" value="1"/>
</dbReference>
<dbReference type="InterPro" id="IPR009061">
    <property type="entry name" value="DNA-bd_dom_put_sf"/>
</dbReference>
<name>A0A161YIW0_9CELL</name>
<dbReference type="InterPro" id="IPR041657">
    <property type="entry name" value="HTH_17"/>
</dbReference>